<keyword evidence="3" id="KW-1185">Reference proteome</keyword>
<feature type="region of interest" description="Disordered" evidence="1">
    <location>
        <begin position="67"/>
        <end position="96"/>
    </location>
</feature>
<accession>A0AAV2JQI9</accession>
<protein>
    <submittedName>
        <fullName evidence="2">Uncharacterized protein</fullName>
    </submittedName>
</protein>
<gene>
    <name evidence="2" type="ORF">KC01_LOCUS8925</name>
</gene>
<organism evidence="2 3">
    <name type="scientific">Knipowitschia caucasica</name>
    <name type="common">Caucasian dwarf goby</name>
    <name type="synonym">Pomatoschistus caucasicus</name>
    <dbReference type="NCBI Taxonomy" id="637954"/>
    <lineage>
        <taxon>Eukaryota</taxon>
        <taxon>Metazoa</taxon>
        <taxon>Chordata</taxon>
        <taxon>Craniata</taxon>
        <taxon>Vertebrata</taxon>
        <taxon>Euteleostomi</taxon>
        <taxon>Actinopterygii</taxon>
        <taxon>Neopterygii</taxon>
        <taxon>Teleostei</taxon>
        <taxon>Neoteleostei</taxon>
        <taxon>Acanthomorphata</taxon>
        <taxon>Gobiaria</taxon>
        <taxon>Gobiiformes</taxon>
        <taxon>Gobioidei</taxon>
        <taxon>Gobiidae</taxon>
        <taxon>Gobiinae</taxon>
        <taxon>Knipowitschia</taxon>
    </lineage>
</organism>
<dbReference type="EMBL" id="OZ035835">
    <property type="protein sequence ID" value="CAL1577599.1"/>
    <property type="molecule type" value="Genomic_DNA"/>
</dbReference>
<evidence type="ECO:0000313" key="2">
    <source>
        <dbReference type="EMBL" id="CAL1577599.1"/>
    </source>
</evidence>
<feature type="compositionally biased region" description="Gly residues" evidence="1">
    <location>
        <begin position="71"/>
        <end position="81"/>
    </location>
</feature>
<dbReference type="Proteomes" id="UP001497482">
    <property type="component" value="Chromosome 13"/>
</dbReference>
<proteinExistence type="predicted"/>
<evidence type="ECO:0000313" key="3">
    <source>
        <dbReference type="Proteomes" id="UP001497482"/>
    </source>
</evidence>
<evidence type="ECO:0000256" key="1">
    <source>
        <dbReference type="SAM" id="MobiDB-lite"/>
    </source>
</evidence>
<name>A0AAV2JQI9_KNICA</name>
<reference evidence="2 3" key="1">
    <citation type="submission" date="2024-04" db="EMBL/GenBank/DDBJ databases">
        <authorList>
            <person name="Waldvogel A.-M."/>
            <person name="Schoenle A."/>
        </authorList>
    </citation>
    <scope>NUCLEOTIDE SEQUENCE [LARGE SCALE GENOMIC DNA]</scope>
</reference>
<dbReference type="AlphaFoldDB" id="A0AAV2JQI9"/>
<sequence length="122" mass="12795">MPQANATALPAPRRARGPLQAAGEVSWGLDSWVLNFLPCCSWGQQLSGRGAGTSWHPQCPIRTVCSPFSSEGGGRTEGGGHVKGRPATSSLTGHPCHDMTWPLGDLPASDEATVLKHHTSCP</sequence>